<gene>
    <name evidence="7" type="ORF">PHMEG_00021916</name>
</gene>
<dbReference type="Pfam" id="PF01061">
    <property type="entry name" value="ABC2_membrane"/>
    <property type="match status" value="1"/>
</dbReference>
<evidence type="ECO:0000313" key="7">
    <source>
        <dbReference type="EMBL" id="OWZ05909.1"/>
    </source>
</evidence>
<comment type="subcellular location">
    <subcellularLocation>
        <location evidence="1">Membrane</location>
        <topology evidence="1">Multi-pass membrane protein</topology>
    </subcellularLocation>
</comment>
<keyword evidence="3 5" id="KW-1133">Transmembrane helix</keyword>
<dbReference type="OrthoDB" id="111636at2759"/>
<dbReference type="Proteomes" id="UP000198211">
    <property type="component" value="Unassembled WGS sequence"/>
</dbReference>
<proteinExistence type="predicted"/>
<evidence type="ECO:0000259" key="6">
    <source>
        <dbReference type="Pfam" id="PF01061"/>
    </source>
</evidence>
<evidence type="ECO:0000313" key="8">
    <source>
        <dbReference type="Proteomes" id="UP000198211"/>
    </source>
</evidence>
<keyword evidence="2 5" id="KW-0812">Transmembrane</keyword>
<accession>A0A225VLM5</accession>
<evidence type="ECO:0000256" key="2">
    <source>
        <dbReference type="ARBA" id="ARBA00022692"/>
    </source>
</evidence>
<keyword evidence="4 5" id="KW-0472">Membrane</keyword>
<organism evidence="7 8">
    <name type="scientific">Phytophthora megakarya</name>
    <dbReference type="NCBI Taxonomy" id="4795"/>
    <lineage>
        <taxon>Eukaryota</taxon>
        <taxon>Sar</taxon>
        <taxon>Stramenopiles</taxon>
        <taxon>Oomycota</taxon>
        <taxon>Peronosporomycetes</taxon>
        <taxon>Peronosporales</taxon>
        <taxon>Peronosporaceae</taxon>
        <taxon>Phytophthora</taxon>
    </lineage>
</organism>
<evidence type="ECO:0000256" key="1">
    <source>
        <dbReference type="ARBA" id="ARBA00004141"/>
    </source>
</evidence>
<dbReference type="AlphaFoldDB" id="A0A225VLM5"/>
<dbReference type="STRING" id="4795.A0A225VLM5"/>
<comment type="caution">
    <text evidence="7">The sequence shown here is derived from an EMBL/GenBank/DDBJ whole genome shotgun (WGS) entry which is preliminary data.</text>
</comment>
<name>A0A225VLM5_9STRA</name>
<dbReference type="GO" id="GO:0140359">
    <property type="term" value="F:ABC-type transporter activity"/>
    <property type="evidence" value="ECO:0007669"/>
    <property type="project" value="InterPro"/>
</dbReference>
<evidence type="ECO:0000256" key="4">
    <source>
        <dbReference type="ARBA" id="ARBA00023136"/>
    </source>
</evidence>
<dbReference type="GO" id="GO:0016020">
    <property type="term" value="C:membrane"/>
    <property type="evidence" value="ECO:0007669"/>
    <property type="project" value="UniProtKB-SubCell"/>
</dbReference>
<evidence type="ECO:0000256" key="3">
    <source>
        <dbReference type="ARBA" id="ARBA00022989"/>
    </source>
</evidence>
<keyword evidence="8" id="KW-1185">Reference proteome</keyword>
<sequence>MLFCTTGFIGLISFSSVMSIASEDLLAFYRERASQTYNALWYFVGSMVMEVPYIFMGTLIFMALYFPWLALLVAPRSYWLHLSMHVLWRAYNFRVY</sequence>
<protein>
    <submittedName>
        <fullName evidence="7">ABC transporter</fullName>
    </submittedName>
</protein>
<dbReference type="EMBL" id="NBNE01004201">
    <property type="protein sequence ID" value="OWZ05909.1"/>
    <property type="molecule type" value="Genomic_DNA"/>
</dbReference>
<reference evidence="8" key="1">
    <citation type="submission" date="2017-03" db="EMBL/GenBank/DDBJ databases">
        <title>Phytopthora megakarya and P. palmivora, two closely related causual agents of cacao black pod achieved similar genome size and gene model numbers by different mechanisms.</title>
        <authorList>
            <person name="Ali S."/>
            <person name="Shao J."/>
            <person name="Larry D.J."/>
            <person name="Kronmiller B."/>
            <person name="Shen D."/>
            <person name="Strem M.D."/>
            <person name="Melnick R.L."/>
            <person name="Guiltinan M.J."/>
            <person name="Tyler B.M."/>
            <person name="Meinhardt L.W."/>
            <person name="Bailey B.A."/>
        </authorList>
    </citation>
    <scope>NUCLEOTIDE SEQUENCE [LARGE SCALE GENOMIC DNA]</scope>
    <source>
        <strain evidence="8">zdho120</strain>
    </source>
</reference>
<feature type="transmembrane region" description="Helical" evidence="5">
    <location>
        <begin position="53"/>
        <end position="74"/>
    </location>
</feature>
<evidence type="ECO:0000256" key="5">
    <source>
        <dbReference type="SAM" id="Phobius"/>
    </source>
</evidence>
<feature type="domain" description="ABC-2 type transporter transmembrane" evidence="6">
    <location>
        <begin position="2"/>
        <end position="84"/>
    </location>
</feature>
<dbReference type="InterPro" id="IPR013525">
    <property type="entry name" value="ABC2_TM"/>
</dbReference>